<keyword evidence="4 5" id="KW-0539">Nucleus</keyword>
<reference evidence="8 9" key="1">
    <citation type="submission" date="2015-01" db="EMBL/GenBank/DDBJ databases">
        <title>Evolution of Trichinella species and genotypes.</title>
        <authorList>
            <person name="Korhonen P.K."/>
            <person name="Edoardo P."/>
            <person name="Giuseppe L.R."/>
            <person name="Gasser R.B."/>
        </authorList>
    </citation>
    <scope>NUCLEOTIDE SEQUENCE [LARGE SCALE GENOMIC DNA]</scope>
    <source>
        <strain evidence="8">ISS13</strain>
    </source>
</reference>
<dbReference type="GO" id="GO:0003677">
    <property type="term" value="F:DNA binding"/>
    <property type="evidence" value="ECO:0007669"/>
    <property type="project" value="UniProtKB-UniRule"/>
</dbReference>
<dbReference type="PANTHER" id="PTHR48112">
    <property type="entry name" value="HIGH MOBILITY GROUP PROTEIN DSP1"/>
    <property type="match status" value="1"/>
</dbReference>
<accession>A0A0V1EYB5</accession>
<dbReference type="PANTHER" id="PTHR48112:SF32">
    <property type="entry name" value="HIGH MOBILITY GROUP PROTEIN B3"/>
    <property type="match status" value="1"/>
</dbReference>
<dbReference type="InterPro" id="IPR009071">
    <property type="entry name" value="HMG_box_dom"/>
</dbReference>
<sequence length="249" mass="29016">MIKSYSSPFVVLHSKQRFYLEMVREAGKPRGKTTPYGFFVKMCYEEHKKKYPNENVQVTEVSKKCSAKWKVAALYNLQTFNTMTQEEKHRFYELAAKDRVRYDAELEAYGGDSLRKRKRSKKDPNAPKRALYVVFVIFGMFVSRSCSRSAFFFFSNSKRAEIQQAHPDWKVGQVAQELGRMWKAIDEDEKRKFEDMAAKDRTRYEEDMKNYKSGGKSDVGKRARGATSSSATVEEDPDEDEDDDDEDED</sequence>
<dbReference type="AlphaFoldDB" id="A0A0V1EYB5"/>
<feature type="domain" description="HMG box" evidence="7">
    <location>
        <begin position="144"/>
        <end position="212"/>
    </location>
</feature>
<evidence type="ECO:0000313" key="8">
    <source>
        <dbReference type="EMBL" id="KRY78613.1"/>
    </source>
</evidence>
<keyword evidence="3 5" id="KW-0238">DNA-binding</keyword>
<protein>
    <submittedName>
        <fullName evidence="8">High mobility group protein 1.2</fullName>
    </submittedName>
</protein>
<comment type="similarity">
    <text evidence="2">Belongs to the HMGB family.</text>
</comment>
<dbReference type="InterPro" id="IPR050342">
    <property type="entry name" value="HMGB"/>
</dbReference>
<evidence type="ECO:0000259" key="7">
    <source>
        <dbReference type="PROSITE" id="PS50118"/>
    </source>
</evidence>
<dbReference type="Pfam" id="PF09011">
    <property type="entry name" value="HMG_box_2"/>
    <property type="match status" value="1"/>
</dbReference>
<dbReference type="CDD" id="cd21978">
    <property type="entry name" value="HMG-box_HMGB_rpt1"/>
    <property type="match status" value="1"/>
</dbReference>
<evidence type="ECO:0000256" key="6">
    <source>
        <dbReference type="SAM" id="MobiDB-lite"/>
    </source>
</evidence>
<name>A0A0V1EYB5_TRIPS</name>
<comment type="subcellular location">
    <subcellularLocation>
        <location evidence="1">Nucleus</location>
    </subcellularLocation>
</comment>
<dbReference type="InterPro" id="IPR036910">
    <property type="entry name" value="HMG_box_dom_sf"/>
</dbReference>
<dbReference type="Proteomes" id="UP000054632">
    <property type="component" value="Unassembled WGS sequence"/>
</dbReference>
<feature type="domain" description="HMG box" evidence="7">
    <location>
        <begin position="29"/>
        <end position="110"/>
    </location>
</feature>
<dbReference type="GO" id="GO:0005634">
    <property type="term" value="C:nucleus"/>
    <property type="evidence" value="ECO:0007669"/>
    <property type="project" value="UniProtKB-SubCell"/>
</dbReference>
<proteinExistence type="inferred from homology"/>
<evidence type="ECO:0000256" key="1">
    <source>
        <dbReference type="ARBA" id="ARBA00004123"/>
    </source>
</evidence>
<evidence type="ECO:0000256" key="5">
    <source>
        <dbReference type="PROSITE-ProRule" id="PRU00267"/>
    </source>
</evidence>
<evidence type="ECO:0000256" key="2">
    <source>
        <dbReference type="ARBA" id="ARBA00008774"/>
    </source>
</evidence>
<organism evidence="8 9">
    <name type="scientific">Trichinella pseudospiralis</name>
    <name type="common">Parasitic roundworm</name>
    <dbReference type="NCBI Taxonomy" id="6337"/>
    <lineage>
        <taxon>Eukaryota</taxon>
        <taxon>Metazoa</taxon>
        <taxon>Ecdysozoa</taxon>
        <taxon>Nematoda</taxon>
        <taxon>Enoplea</taxon>
        <taxon>Dorylaimia</taxon>
        <taxon>Trichinellida</taxon>
        <taxon>Trichinellidae</taxon>
        <taxon>Trichinella</taxon>
    </lineage>
</organism>
<dbReference type="FunFam" id="1.10.30.10:FF:000042">
    <property type="entry name" value="High mobility group protein 1.2"/>
    <property type="match status" value="1"/>
</dbReference>
<comment type="caution">
    <text evidence="8">The sequence shown here is derived from an EMBL/GenBank/DDBJ whole genome shotgun (WGS) entry which is preliminary data.</text>
</comment>
<evidence type="ECO:0000256" key="3">
    <source>
        <dbReference type="ARBA" id="ARBA00023125"/>
    </source>
</evidence>
<dbReference type="SMART" id="SM00398">
    <property type="entry name" value="HMG"/>
    <property type="match status" value="2"/>
</dbReference>
<dbReference type="Pfam" id="PF00505">
    <property type="entry name" value="HMG_box"/>
    <property type="match status" value="1"/>
</dbReference>
<dbReference type="PROSITE" id="PS50118">
    <property type="entry name" value="HMG_BOX_2"/>
    <property type="match status" value="2"/>
</dbReference>
<feature type="region of interest" description="Disordered" evidence="6">
    <location>
        <begin position="204"/>
        <end position="249"/>
    </location>
</feature>
<feature type="compositionally biased region" description="Acidic residues" evidence="6">
    <location>
        <begin position="233"/>
        <end position="249"/>
    </location>
</feature>
<gene>
    <name evidence="8" type="primary">hmg-1.2</name>
    <name evidence="8" type="ORF">T4A_4309</name>
</gene>
<dbReference type="SUPFAM" id="SSF47095">
    <property type="entry name" value="HMG-box"/>
    <property type="match status" value="2"/>
</dbReference>
<evidence type="ECO:0000313" key="9">
    <source>
        <dbReference type="Proteomes" id="UP000054632"/>
    </source>
</evidence>
<dbReference type="Gene3D" id="1.10.30.10">
    <property type="entry name" value="High mobility group box domain"/>
    <property type="match status" value="2"/>
</dbReference>
<evidence type="ECO:0000256" key="4">
    <source>
        <dbReference type="ARBA" id="ARBA00023242"/>
    </source>
</evidence>
<dbReference type="EMBL" id="JYDR01000003">
    <property type="protein sequence ID" value="KRY78613.1"/>
    <property type="molecule type" value="Genomic_DNA"/>
</dbReference>
<feature type="DNA-binding region" description="HMG box" evidence="5">
    <location>
        <begin position="29"/>
        <end position="110"/>
    </location>
</feature>
<feature type="DNA-binding region" description="HMG box" evidence="5">
    <location>
        <begin position="144"/>
        <end position="212"/>
    </location>
</feature>